<comment type="caution">
    <text evidence="3">The sequence shown here is derived from an EMBL/GenBank/DDBJ whole genome shotgun (WGS) entry which is preliminary data.</text>
</comment>
<dbReference type="InterPro" id="IPR004399">
    <property type="entry name" value="HMP/HMP-P_kinase_dom"/>
</dbReference>
<reference evidence="3 4" key="1">
    <citation type="submission" date="2020-05" db="EMBL/GenBank/DDBJ databases">
        <title>Identification and distribution of gene clusters putatively required for synthesis of sphingolipid metabolism inhibitors in phylogenetically diverse species of the filamentous fungus Fusarium.</title>
        <authorList>
            <person name="Kim H.-S."/>
            <person name="Busman M."/>
            <person name="Brown D.W."/>
            <person name="Divon H."/>
            <person name="Uhlig S."/>
            <person name="Proctor R.H."/>
        </authorList>
    </citation>
    <scope>NUCLEOTIDE SEQUENCE [LARGE SCALE GENOMIC DNA]</scope>
    <source>
        <strain evidence="3 4">NRRL 20693</strain>
    </source>
</reference>
<dbReference type="PANTHER" id="PTHR20858">
    <property type="entry name" value="PHOSPHOMETHYLPYRIMIDINE KINASE"/>
    <property type="match status" value="1"/>
</dbReference>
<proteinExistence type="predicted"/>
<dbReference type="InterPro" id="IPR029056">
    <property type="entry name" value="Ribokinase-like"/>
</dbReference>
<dbReference type="GO" id="GO:0009228">
    <property type="term" value="P:thiamine biosynthetic process"/>
    <property type="evidence" value="ECO:0007669"/>
    <property type="project" value="InterPro"/>
</dbReference>
<dbReference type="PANTHER" id="PTHR20858:SF17">
    <property type="entry name" value="HYDROXYMETHYLPYRIMIDINE_PHOSPHOMETHYLPYRIMIDINE KINASE THI20-RELATED"/>
    <property type="match status" value="1"/>
</dbReference>
<dbReference type="FunFam" id="3.40.1190.20:FF:000034">
    <property type="entry name" value="Putative hydroxymethylpyrimidine/ phosphomethylpyrimidine kinase 2"/>
    <property type="match status" value="1"/>
</dbReference>
<dbReference type="InterPro" id="IPR016084">
    <property type="entry name" value="Haem_Oase-like_multi-hlx"/>
</dbReference>
<feature type="domain" description="Thiaminase-2/PQQC" evidence="1">
    <location>
        <begin position="321"/>
        <end position="485"/>
    </location>
</feature>
<dbReference type="CDD" id="cd01169">
    <property type="entry name" value="HMPP_kinase"/>
    <property type="match status" value="1"/>
</dbReference>
<accession>A0A8H5T879</accession>
<protein>
    <submittedName>
        <fullName evidence="3">Hydroxymethylpyrimidine phosphomethylpyrimidine kinase 2</fullName>
    </submittedName>
</protein>
<dbReference type="InterPro" id="IPR004305">
    <property type="entry name" value="Thiaminase-2/PQQC"/>
</dbReference>
<dbReference type="NCBIfam" id="TIGR00097">
    <property type="entry name" value="HMP-P_kinase"/>
    <property type="match status" value="1"/>
</dbReference>
<keyword evidence="4" id="KW-1185">Reference proteome</keyword>
<evidence type="ECO:0000259" key="1">
    <source>
        <dbReference type="Pfam" id="PF03070"/>
    </source>
</evidence>
<dbReference type="OrthoDB" id="10028886at2759"/>
<sequence>MTQGRVLVIAGSDSSGGALTSNADLSEVSGLEADQKVIAAHGCYAMTATTALTAQNTQGVKGIHVIPAEFVSQQIDACIEDVGVDVIKTGMLASKETIEMVAETVVKHGISSLVVDPVMVSTSGATLLPNEAIQHLCKHLLPHTTVLTPNIPEAILILSQNGQEAPDVRGVKDLETIAQQIQALGPKWVLVKGGHRPMKEDFTVAENEDDRSVVVDVLVGGNGDIFRVQSPYQSSSSTHGTGCSLASAIASNLAKGLDTPLAVRSACRYIEAAIRTAPGLGKGHGPLNHFHSTYSLPFSPGYFIEWLLERPDVRDVWKEFIHFSRANALAAYKAQNIEDISRATEIVQHIMHELKLHTTYCESFGVSIDQIRATPEKQACTAYTRYVLDVGQNGDWLGLQMALAPCLLGYGAAAKMLHDHENTVREGNTYWAWIKNYNEEDYTDAVKLGSALLEKHIQLQSPSRIEELVQIFIHALKMEIGFWEMFPSKQT</sequence>
<dbReference type="CDD" id="cd19367">
    <property type="entry name" value="TenA_C_ScTHI20-like"/>
    <property type="match status" value="1"/>
</dbReference>
<name>A0A8H5T879_FUSHE</name>
<dbReference type="Pfam" id="PF08543">
    <property type="entry name" value="Phos_pyr_kin"/>
    <property type="match status" value="1"/>
</dbReference>
<dbReference type="GO" id="GO:0008902">
    <property type="term" value="F:hydroxymethylpyrimidine kinase activity"/>
    <property type="evidence" value="ECO:0007669"/>
    <property type="project" value="TreeGrafter"/>
</dbReference>
<evidence type="ECO:0000313" key="3">
    <source>
        <dbReference type="EMBL" id="KAF5666401.1"/>
    </source>
</evidence>
<gene>
    <name evidence="3" type="ORF">FHETE_6285</name>
</gene>
<evidence type="ECO:0000259" key="2">
    <source>
        <dbReference type="Pfam" id="PF08543"/>
    </source>
</evidence>
<dbReference type="Pfam" id="PF03070">
    <property type="entry name" value="TENA_THI-4"/>
    <property type="match status" value="1"/>
</dbReference>
<dbReference type="GO" id="GO:0008972">
    <property type="term" value="F:phosphomethylpyrimidine kinase activity"/>
    <property type="evidence" value="ECO:0007669"/>
    <property type="project" value="InterPro"/>
</dbReference>
<evidence type="ECO:0000313" key="4">
    <source>
        <dbReference type="Proteomes" id="UP000567885"/>
    </source>
</evidence>
<dbReference type="EMBL" id="JAAGWQ010000109">
    <property type="protein sequence ID" value="KAF5666401.1"/>
    <property type="molecule type" value="Genomic_DNA"/>
</dbReference>
<dbReference type="GO" id="GO:0005829">
    <property type="term" value="C:cytosol"/>
    <property type="evidence" value="ECO:0007669"/>
    <property type="project" value="TreeGrafter"/>
</dbReference>
<organism evidence="3 4">
    <name type="scientific">Fusarium heterosporum</name>
    <dbReference type="NCBI Taxonomy" id="42747"/>
    <lineage>
        <taxon>Eukaryota</taxon>
        <taxon>Fungi</taxon>
        <taxon>Dikarya</taxon>
        <taxon>Ascomycota</taxon>
        <taxon>Pezizomycotina</taxon>
        <taxon>Sordariomycetes</taxon>
        <taxon>Hypocreomycetidae</taxon>
        <taxon>Hypocreales</taxon>
        <taxon>Nectriaceae</taxon>
        <taxon>Fusarium</taxon>
        <taxon>Fusarium heterosporum species complex</taxon>
    </lineage>
</organism>
<dbReference type="AlphaFoldDB" id="A0A8H5T879"/>
<dbReference type="SUPFAM" id="SSF53613">
    <property type="entry name" value="Ribokinase-like"/>
    <property type="match status" value="1"/>
</dbReference>
<dbReference type="InterPro" id="IPR013749">
    <property type="entry name" value="PM/HMP-P_kinase-1"/>
</dbReference>
<feature type="domain" description="Pyridoxamine kinase/Phosphomethylpyrimidine kinase" evidence="2">
    <location>
        <begin position="29"/>
        <end position="288"/>
    </location>
</feature>
<dbReference type="Gene3D" id="1.20.910.10">
    <property type="entry name" value="Heme oxygenase-like"/>
    <property type="match status" value="1"/>
</dbReference>
<keyword evidence="3" id="KW-0808">Transferase</keyword>
<dbReference type="Gene3D" id="3.40.1190.20">
    <property type="match status" value="1"/>
</dbReference>
<dbReference type="SUPFAM" id="SSF48613">
    <property type="entry name" value="Heme oxygenase-like"/>
    <property type="match status" value="1"/>
</dbReference>
<keyword evidence="3" id="KW-0418">Kinase</keyword>
<dbReference type="Proteomes" id="UP000567885">
    <property type="component" value="Unassembled WGS sequence"/>
</dbReference>